<feature type="domain" description="NADH:flavin oxidoreductase/NADH oxidase N-terminal" evidence="6">
    <location>
        <begin position="51"/>
        <end position="401"/>
    </location>
</feature>
<comment type="cofactor">
    <cofactor evidence="1">
        <name>FMN</name>
        <dbReference type="ChEBI" id="CHEBI:58210"/>
    </cofactor>
</comment>
<dbReference type="InterPro" id="IPR001155">
    <property type="entry name" value="OxRdtase_FMN_N"/>
</dbReference>
<evidence type="ECO:0000256" key="3">
    <source>
        <dbReference type="ARBA" id="ARBA00022643"/>
    </source>
</evidence>
<gene>
    <name evidence="7" type="ORF">CANCADRAFT_54982</name>
</gene>
<protein>
    <recommendedName>
        <fullName evidence="6">NADH:flavin oxidoreductase/NADH oxidase N-terminal domain-containing protein</fullName>
    </recommendedName>
</protein>
<keyword evidence="5" id="KW-0560">Oxidoreductase</keyword>
<reference evidence="8" key="1">
    <citation type="submission" date="2016-02" db="EMBL/GenBank/DDBJ databases">
        <title>Comparative genomics of biotechnologically important yeasts.</title>
        <authorList>
            <consortium name="DOE Joint Genome Institute"/>
            <person name="Riley R."/>
            <person name="Haridas S."/>
            <person name="Wolfe K.H."/>
            <person name="Lopes M.R."/>
            <person name="Hittinger C.T."/>
            <person name="Goker M."/>
            <person name="Salamov A."/>
            <person name="Wisecaver J."/>
            <person name="Long T.M."/>
            <person name="Aerts A.L."/>
            <person name="Barry K."/>
            <person name="Choi C."/>
            <person name="Clum A."/>
            <person name="Coughlan A.Y."/>
            <person name="Deshpande S."/>
            <person name="Douglass A.P."/>
            <person name="Hanson S.J."/>
            <person name="Klenk H.-P."/>
            <person name="Labutti K."/>
            <person name="Lapidus A."/>
            <person name="Lindquist E."/>
            <person name="Lipzen A."/>
            <person name="Meier-Kolthoff J.P."/>
            <person name="Ohm R.A."/>
            <person name="Otillar R.P."/>
            <person name="Pangilinan J."/>
            <person name="Peng Y."/>
            <person name="Rokas A."/>
            <person name="Rosa C.A."/>
            <person name="Scheuner C."/>
            <person name="Sibirny A.A."/>
            <person name="Slot J.C."/>
            <person name="Stielow J.B."/>
            <person name="Sun H."/>
            <person name="Kurtzman C.P."/>
            <person name="Blackwell M."/>
            <person name="Jeffries T.W."/>
            <person name="Grigoriev I.V."/>
        </authorList>
    </citation>
    <scope>NUCLEOTIDE SEQUENCE [LARGE SCALE GENOMIC DNA]</scope>
    <source>
        <strain evidence="8">NRRL Y-17796</strain>
    </source>
</reference>
<evidence type="ECO:0000256" key="5">
    <source>
        <dbReference type="ARBA" id="ARBA00023002"/>
    </source>
</evidence>
<dbReference type="InterPro" id="IPR013785">
    <property type="entry name" value="Aldolase_TIM"/>
</dbReference>
<dbReference type="Proteomes" id="UP000095023">
    <property type="component" value="Unassembled WGS sequence"/>
</dbReference>
<dbReference type="GO" id="GO:0050661">
    <property type="term" value="F:NADP binding"/>
    <property type="evidence" value="ECO:0007669"/>
    <property type="project" value="InterPro"/>
</dbReference>
<dbReference type="GO" id="GO:0003959">
    <property type="term" value="F:NADPH dehydrogenase activity"/>
    <property type="evidence" value="ECO:0007669"/>
    <property type="project" value="InterPro"/>
</dbReference>
<evidence type="ECO:0000313" key="7">
    <source>
        <dbReference type="EMBL" id="ODV89823.1"/>
    </source>
</evidence>
<dbReference type="SUPFAM" id="SSF51395">
    <property type="entry name" value="FMN-linked oxidoreductases"/>
    <property type="match status" value="1"/>
</dbReference>
<organism evidence="7 8">
    <name type="scientific">Tortispora caseinolytica NRRL Y-17796</name>
    <dbReference type="NCBI Taxonomy" id="767744"/>
    <lineage>
        <taxon>Eukaryota</taxon>
        <taxon>Fungi</taxon>
        <taxon>Dikarya</taxon>
        <taxon>Ascomycota</taxon>
        <taxon>Saccharomycotina</taxon>
        <taxon>Trigonopsidomycetes</taxon>
        <taxon>Trigonopsidales</taxon>
        <taxon>Trigonopsidaceae</taxon>
        <taxon>Tortispora</taxon>
    </lineage>
</organism>
<evidence type="ECO:0000259" key="6">
    <source>
        <dbReference type="Pfam" id="PF00724"/>
    </source>
</evidence>
<evidence type="ECO:0000256" key="4">
    <source>
        <dbReference type="ARBA" id="ARBA00022857"/>
    </source>
</evidence>
<keyword evidence="3" id="KW-0288">FMN</keyword>
<accession>A0A1E4TDP4</accession>
<dbReference type="EMBL" id="KV453843">
    <property type="protein sequence ID" value="ODV89823.1"/>
    <property type="molecule type" value="Genomic_DNA"/>
</dbReference>
<dbReference type="GO" id="GO:0010181">
    <property type="term" value="F:FMN binding"/>
    <property type="evidence" value="ECO:0007669"/>
    <property type="project" value="InterPro"/>
</dbReference>
<dbReference type="PANTHER" id="PTHR43303:SF4">
    <property type="entry name" value="NADPH DEHYDROGENASE C23G7.10C-RELATED"/>
    <property type="match status" value="1"/>
</dbReference>
<dbReference type="Gene3D" id="3.20.20.70">
    <property type="entry name" value="Aldolase class I"/>
    <property type="match status" value="1"/>
</dbReference>
<dbReference type="Pfam" id="PF00724">
    <property type="entry name" value="Oxidored_FMN"/>
    <property type="match status" value="1"/>
</dbReference>
<dbReference type="OrthoDB" id="72788at2759"/>
<dbReference type="CDD" id="cd02932">
    <property type="entry name" value="OYE_YqiM_FMN"/>
    <property type="match status" value="1"/>
</dbReference>
<keyword evidence="2" id="KW-0285">Flavoprotein</keyword>
<sequence length="421" mass="46561">MVFNKPKSYTPLVSKPQPGISFFSPAQIPPAGTAAGYADPAKRGSPLPKAFQPLSIRNLHFQNRIWLSPMCQYSAGRDGTPTQYHVSWLGSVATRGTALIMVEATAVSPEGRISPHDLGIYSQDNLLGHKKIVEFVHSQNQKVGIQLAHAGRKGSTLPPWLVDRMNYPEKLGEEGGFTSQLVSASAIPFDDLYPTPTALDKAGIQRIIDSFKQGARYAIEAGYDVIELHFAHGYLVTQFLSPNTNKRTDEYGGSFENRARLPLEIIRAVRDVIEEAGKWDDIALFARVSATEYLDHLPESWKLDDTIKLAKLFKDEKIDLLDVSSGGNSPNQTFPAGFTPSYQTLLAGKIKKAVEGLLIGAVGGIRSTVEVDRALEEEDLDSVFVGRSLLRDPQWTLQLAEDYGLVVKWPHQYHRAHRVKI</sequence>
<dbReference type="InterPro" id="IPR044152">
    <property type="entry name" value="YqjM-like"/>
</dbReference>
<proteinExistence type="predicted"/>
<keyword evidence="4" id="KW-0521">NADP</keyword>
<name>A0A1E4TDP4_9ASCO</name>
<dbReference type="AlphaFoldDB" id="A0A1E4TDP4"/>
<evidence type="ECO:0000256" key="1">
    <source>
        <dbReference type="ARBA" id="ARBA00001917"/>
    </source>
</evidence>
<keyword evidence="8" id="KW-1185">Reference proteome</keyword>
<evidence type="ECO:0000313" key="8">
    <source>
        <dbReference type="Proteomes" id="UP000095023"/>
    </source>
</evidence>
<evidence type="ECO:0000256" key="2">
    <source>
        <dbReference type="ARBA" id="ARBA00022630"/>
    </source>
</evidence>
<dbReference type="PANTHER" id="PTHR43303">
    <property type="entry name" value="NADPH DEHYDROGENASE C23G7.10C-RELATED"/>
    <property type="match status" value="1"/>
</dbReference>